<protein>
    <submittedName>
        <fullName evidence="2">DUF2867 domain-containing protein</fullName>
    </submittedName>
</protein>
<evidence type="ECO:0000313" key="1">
    <source>
        <dbReference type="EMBL" id="AZJ33538.1"/>
    </source>
</evidence>
<keyword evidence="3" id="KW-1185">Reference proteome</keyword>
<dbReference type="Proteomes" id="UP001056837">
    <property type="component" value="Chromosome"/>
</dbReference>
<sequence>MKKVKEDKTLLNKDIKKLLPTINFHDTFSTTNHTNTIEEIVNLIFNKPPVWVDFLFKLRNKIAAFFNLKNNYPDDYNERFDVGGYVSFFKIFSISSNEVVLGANDTHLNFRAIVHNNHDPFYNIKVITLVEYNNKKGEVYMKLIKPFHRLVVKRMVKNAYKLNN</sequence>
<evidence type="ECO:0000313" key="2">
    <source>
        <dbReference type="EMBL" id="UTD16196.1"/>
    </source>
</evidence>
<evidence type="ECO:0000313" key="4">
    <source>
        <dbReference type="Proteomes" id="UP001056837"/>
    </source>
</evidence>
<name>A0AAE9MNI8_9FLAO</name>
<dbReference type="EMBL" id="CP032544">
    <property type="protein sequence ID" value="AZJ33538.1"/>
    <property type="molecule type" value="Genomic_DNA"/>
</dbReference>
<gene>
    <name evidence="1" type="ORF">D6200_13565</name>
    <name evidence="2" type="ORF">HER15_12270</name>
</gene>
<reference evidence="1 3" key="1">
    <citation type="submission" date="2018-09" db="EMBL/GenBank/DDBJ databases">
        <title>Insights into the microbiota of Asian seabass (Lates calcarifer) with tenacibaculosis symptoms and description of sp. nov. Tenacibaculum singaporense.</title>
        <authorList>
            <person name="Miyake S."/>
            <person name="Soh M."/>
            <person name="Azman M.N."/>
            <person name="Ngoh S.Y."/>
            <person name="Orban L."/>
            <person name="Seedorf H."/>
        </authorList>
    </citation>
    <scope>NUCLEOTIDE SEQUENCE [LARGE SCALE GENOMIC DNA]</scope>
    <source>
        <strain evidence="1 3">DSM 13764</strain>
    </source>
</reference>
<proteinExistence type="predicted"/>
<dbReference type="AlphaFoldDB" id="A0AAE9MNI8"/>
<evidence type="ECO:0000313" key="3">
    <source>
        <dbReference type="Proteomes" id="UP000269693"/>
    </source>
</evidence>
<dbReference type="EMBL" id="CP050861">
    <property type="protein sequence ID" value="UTD16196.1"/>
    <property type="molecule type" value="Genomic_DNA"/>
</dbReference>
<dbReference type="Proteomes" id="UP000269693">
    <property type="component" value="Chromosome"/>
</dbReference>
<reference evidence="2" key="2">
    <citation type="submission" date="2020-04" db="EMBL/GenBank/DDBJ databases">
        <title>Tenacibaculum mesophilum bac2.</title>
        <authorList>
            <person name="Li M."/>
        </authorList>
    </citation>
    <scope>NUCLEOTIDE SEQUENCE</scope>
    <source>
        <strain evidence="2">Bac2</strain>
    </source>
</reference>
<dbReference type="RefSeq" id="WP_053056652.1">
    <property type="nucleotide sequence ID" value="NZ_CANLMG010000005.1"/>
</dbReference>
<accession>A0AAE9MNI8</accession>
<dbReference type="InterPro" id="IPR021295">
    <property type="entry name" value="DUF2867"/>
</dbReference>
<dbReference type="Pfam" id="PF11066">
    <property type="entry name" value="DUF2867"/>
    <property type="match status" value="1"/>
</dbReference>
<organism evidence="2 4">
    <name type="scientific">Tenacibaculum mesophilum</name>
    <dbReference type="NCBI Taxonomy" id="104268"/>
    <lineage>
        <taxon>Bacteria</taxon>
        <taxon>Pseudomonadati</taxon>
        <taxon>Bacteroidota</taxon>
        <taxon>Flavobacteriia</taxon>
        <taxon>Flavobacteriales</taxon>
        <taxon>Flavobacteriaceae</taxon>
        <taxon>Tenacibaculum</taxon>
    </lineage>
</organism>